<evidence type="ECO:0000259" key="2">
    <source>
        <dbReference type="Pfam" id="PF13843"/>
    </source>
</evidence>
<dbReference type="EMBL" id="BGPR01013452">
    <property type="protein sequence ID" value="GBN60719.1"/>
    <property type="molecule type" value="Genomic_DNA"/>
</dbReference>
<dbReference type="OrthoDB" id="6146839at2759"/>
<dbReference type="PANTHER" id="PTHR46599">
    <property type="entry name" value="PIGGYBAC TRANSPOSABLE ELEMENT-DERIVED PROTEIN 4"/>
    <property type="match status" value="1"/>
</dbReference>
<sequence>MSIIRKGRKNNPARILSTSESKETDEPEIQIDTPSGIKWTSKKHSPKIHDFTPQHSGVVGNNLNRSARILDYLQFLISEYLIKFIVEKSNNYWRRQLKRDHLEVSEATELNELYCFIAASLLMTQNKQLSLKEYWSKDKLFRSDIFSKIMSRNCCLSLLKMMHFTDIVGHTTEGLYKTNEVVEMHLTMHFSHTIDYV</sequence>
<dbReference type="Pfam" id="PF13843">
    <property type="entry name" value="DDE_Tnp_1_7"/>
    <property type="match status" value="1"/>
</dbReference>
<dbReference type="PANTHER" id="PTHR46599:SF3">
    <property type="entry name" value="PIGGYBAC TRANSPOSABLE ELEMENT-DERIVED PROTEIN 4"/>
    <property type="match status" value="1"/>
</dbReference>
<feature type="region of interest" description="Disordered" evidence="1">
    <location>
        <begin position="1"/>
        <end position="36"/>
    </location>
</feature>
<organism evidence="3 4">
    <name type="scientific">Araneus ventricosus</name>
    <name type="common">Orbweaver spider</name>
    <name type="synonym">Epeira ventricosa</name>
    <dbReference type="NCBI Taxonomy" id="182803"/>
    <lineage>
        <taxon>Eukaryota</taxon>
        <taxon>Metazoa</taxon>
        <taxon>Ecdysozoa</taxon>
        <taxon>Arthropoda</taxon>
        <taxon>Chelicerata</taxon>
        <taxon>Arachnida</taxon>
        <taxon>Araneae</taxon>
        <taxon>Araneomorphae</taxon>
        <taxon>Entelegynae</taxon>
        <taxon>Araneoidea</taxon>
        <taxon>Araneidae</taxon>
        <taxon>Araneus</taxon>
    </lineage>
</organism>
<evidence type="ECO:0000256" key="1">
    <source>
        <dbReference type="SAM" id="MobiDB-lite"/>
    </source>
</evidence>
<dbReference type="InterPro" id="IPR029526">
    <property type="entry name" value="PGBD"/>
</dbReference>
<protein>
    <recommendedName>
        <fullName evidence="2">PiggyBac transposable element-derived protein domain-containing protein</fullName>
    </recommendedName>
</protein>
<name>A0A4Y2QAW4_ARAVE</name>
<reference evidence="3 4" key="1">
    <citation type="journal article" date="2019" name="Sci. Rep.">
        <title>Orb-weaving spider Araneus ventricosus genome elucidates the spidroin gene catalogue.</title>
        <authorList>
            <person name="Kono N."/>
            <person name="Nakamura H."/>
            <person name="Ohtoshi R."/>
            <person name="Moran D.A.P."/>
            <person name="Shinohara A."/>
            <person name="Yoshida Y."/>
            <person name="Fujiwara M."/>
            <person name="Mori M."/>
            <person name="Tomita M."/>
            <person name="Arakawa K."/>
        </authorList>
    </citation>
    <scope>NUCLEOTIDE SEQUENCE [LARGE SCALE GENOMIC DNA]</scope>
</reference>
<keyword evidence="4" id="KW-1185">Reference proteome</keyword>
<evidence type="ECO:0000313" key="3">
    <source>
        <dbReference type="EMBL" id="GBN60719.1"/>
    </source>
</evidence>
<evidence type="ECO:0000313" key="4">
    <source>
        <dbReference type="Proteomes" id="UP000499080"/>
    </source>
</evidence>
<comment type="caution">
    <text evidence="3">The sequence shown here is derived from an EMBL/GenBank/DDBJ whole genome shotgun (WGS) entry which is preliminary data.</text>
</comment>
<proteinExistence type="predicted"/>
<dbReference type="AlphaFoldDB" id="A0A4Y2QAW4"/>
<dbReference type="Proteomes" id="UP000499080">
    <property type="component" value="Unassembled WGS sequence"/>
</dbReference>
<accession>A0A4Y2QAW4</accession>
<feature type="compositionally biased region" description="Basic residues" evidence="1">
    <location>
        <begin position="1"/>
        <end position="11"/>
    </location>
</feature>
<feature type="domain" description="PiggyBac transposable element-derived protein" evidence="2">
    <location>
        <begin position="72"/>
        <end position="182"/>
    </location>
</feature>
<gene>
    <name evidence="3" type="ORF">AVEN_116758_1</name>
</gene>